<dbReference type="EMBL" id="LPNM01000006">
    <property type="protein sequence ID" value="OEJ86420.1"/>
    <property type="molecule type" value="Genomic_DNA"/>
</dbReference>
<proteinExistence type="inferred from homology"/>
<feature type="domain" description="Mif2/CENP-C cupin" evidence="6">
    <location>
        <begin position="552"/>
        <end position="637"/>
    </location>
</feature>
<dbReference type="GO" id="GO:0051455">
    <property type="term" value="P:spindle attachment to meiosis I kinetochore"/>
    <property type="evidence" value="ECO:0007669"/>
    <property type="project" value="TreeGrafter"/>
</dbReference>
<evidence type="ECO:0000313" key="8">
    <source>
        <dbReference type="EMBL" id="OEJ86420.1"/>
    </source>
</evidence>
<evidence type="ECO:0000313" key="9">
    <source>
        <dbReference type="Proteomes" id="UP000095728"/>
    </source>
</evidence>
<dbReference type="Pfam" id="PF11699">
    <property type="entry name" value="CENP-C_C"/>
    <property type="match status" value="1"/>
</dbReference>
<dbReference type="SUPFAM" id="SSF51182">
    <property type="entry name" value="RmlC-like cupins"/>
    <property type="match status" value="1"/>
</dbReference>
<comment type="subcellular location">
    <subcellularLocation>
        <location evidence="1">Nucleus</location>
    </subcellularLocation>
</comment>
<dbReference type="Pfam" id="PF15624">
    <property type="entry name" value="Mif2_N"/>
    <property type="match status" value="1"/>
</dbReference>
<dbReference type="InterPro" id="IPR028386">
    <property type="entry name" value="CENP-C/Mif2/cnp3"/>
</dbReference>
<dbReference type="InterPro" id="IPR011051">
    <property type="entry name" value="RmlC_Cupin_sf"/>
</dbReference>
<evidence type="ECO:0000256" key="4">
    <source>
        <dbReference type="ARBA" id="ARBA00023242"/>
    </source>
</evidence>
<comment type="similarity">
    <text evidence="2">Belongs to the CENP-C/MIF2 family.</text>
</comment>
<dbReference type="InterPro" id="IPR014710">
    <property type="entry name" value="RmlC-like_jellyroll"/>
</dbReference>
<feature type="compositionally biased region" description="Acidic residues" evidence="5">
    <location>
        <begin position="280"/>
        <end position="322"/>
    </location>
</feature>
<feature type="compositionally biased region" description="Polar residues" evidence="5">
    <location>
        <begin position="175"/>
        <end position="187"/>
    </location>
</feature>
<feature type="compositionally biased region" description="Polar residues" evidence="5">
    <location>
        <begin position="366"/>
        <end position="384"/>
    </location>
</feature>
<sequence length="727" mass="83124">MDYVNLGVRSRKTGIKLKPNLPRDEFSMENVSDFFADDTSELSTQQQQQQQQQYVQNFSNATNMQQQFYPQQFYLQKFFTNDQQHQQLQRNQNVHAMPFSSRALNSEQISSSLYVSEGRRRQSNYKKKRSSTLSLPPFDLSVDGDTSTQHVLPSTSDILQQQKKRSFTKRDRTFHNNTQTQLASNRTFNDDSVEPLDQPFPENSNSPNYKDSEVQIEPFQAGYGVSNDQQNSVQLTPIQGREPSEGHPSFEVYKSNLSGFINDSIRDEPTNGLVDIEAIVDDEEDDEVGSVNEDPELDDDYNDDQDNDVEEVTDLDDEEDVNYTDQRSRLHNVSLEPIQENSEENESSESDTEALFDGTKDLINNMDLTRGTSFEQDTQNGNMSSDDEYIASQAVANDSPNFQSSGLRRSSRIKVPTLDYWRNEKIVYKRETDKPGLSIEAIVRKDPAEEVDEEEILRKKKEEKRKQKNSNYSYNPSGKRRGRPRKKKEINSDILEKLDRGEVKTGEWIKFGILETSVKTATGLSKEEIVAFAPDTAQKEDTEENEDNMYSLSIIFDTYKEHFQTGMYKLPPEVGKKKETSSESFVFNCFVVQGILEVCLNSKSFICTQGSTFQVPANNKYSFENKGEDEVRLYFVQIAMPGMTSEVHNNSEQQMFLQDSSNYNNSNPSLKNNKSYTINETDEPQLFLNEDSFRQNSGNTGTMRKQASHSLSSSIGQPSSFSDMVLD</sequence>
<dbReference type="GO" id="GO:0019237">
    <property type="term" value="F:centromeric DNA binding"/>
    <property type="evidence" value="ECO:0007669"/>
    <property type="project" value="InterPro"/>
</dbReference>
<accession>A0A1E5RHQ2</accession>
<keyword evidence="9" id="KW-1185">Reference proteome</keyword>
<dbReference type="PANTHER" id="PTHR16684:SF11">
    <property type="entry name" value="CENTROMERE PROTEIN C"/>
    <property type="match status" value="1"/>
</dbReference>
<feature type="compositionally biased region" description="Polar residues" evidence="5">
    <location>
        <begin position="394"/>
        <end position="408"/>
    </location>
</feature>
<evidence type="ECO:0000259" key="7">
    <source>
        <dbReference type="Pfam" id="PF15624"/>
    </source>
</evidence>
<dbReference type="PANTHER" id="PTHR16684">
    <property type="entry name" value="CENTROMERE PROTEIN C"/>
    <property type="match status" value="1"/>
</dbReference>
<evidence type="ECO:0000256" key="2">
    <source>
        <dbReference type="ARBA" id="ARBA00010291"/>
    </source>
</evidence>
<evidence type="ECO:0000256" key="3">
    <source>
        <dbReference type="ARBA" id="ARBA00023125"/>
    </source>
</evidence>
<feature type="region of interest" description="Disordered" evidence="5">
    <location>
        <begin position="692"/>
        <end position="727"/>
    </location>
</feature>
<dbReference type="GO" id="GO:0051382">
    <property type="term" value="P:kinetochore assembly"/>
    <property type="evidence" value="ECO:0007669"/>
    <property type="project" value="InterPro"/>
</dbReference>
<evidence type="ECO:0000256" key="1">
    <source>
        <dbReference type="ARBA" id="ARBA00004123"/>
    </source>
</evidence>
<feature type="region of interest" description="Disordered" evidence="5">
    <location>
        <begin position="280"/>
        <end position="408"/>
    </location>
</feature>
<dbReference type="Proteomes" id="UP000095728">
    <property type="component" value="Unassembled WGS sequence"/>
</dbReference>
<feature type="compositionally biased region" description="Polar residues" evidence="5">
    <location>
        <begin position="144"/>
        <end position="161"/>
    </location>
</feature>
<feature type="region of interest" description="Disordered" evidence="5">
    <location>
        <begin position="115"/>
        <end position="209"/>
    </location>
</feature>
<dbReference type="OrthoDB" id="1939643at2759"/>
<dbReference type="Gene3D" id="2.60.120.10">
    <property type="entry name" value="Jelly Rolls"/>
    <property type="match status" value="1"/>
</dbReference>
<dbReference type="FunCoup" id="A0A1E5RHQ2">
    <property type="interactions" value="120"/>
</dbReference>
<reference evidence="9" key="1">
    <citation type="journal article" date="2016" name="Genome Announc.">
        <title>Genome sequences of three species of Hanseniaspora isolated from spontaneous wine fermentations.</title>
        <authorList>
            <person name="Sternes P.R."/>
            <person name="Lee D."/>
            <person name="Kutyna D.R."/>
            <person name="Borneman A.R."/>
        </authorList>
    </citation>
    <scope>NUCLEOTIDE SEQUENCE [LARGE SCALE GENOMIC DNA]</scope>
    <source>
        <strain evidence="9">AWRI3579</strain>
    </source>
</reference>
<protein>
    <submittedName>
        <fullName evidence="8">Protein MIF2</fullName>
    </submittedName>
</protein>
<feature type="compositionally biased region" description="Basic residues" evidence="5">
    <location>
        <begin position="121"/>
        <end position="130"/>
    </location>
</feature>
<comment type="caution">
    <text evidence="8">The sequence shown here is derived from an EMBL/GenBank/DDBJ whole genome shotgun (WGS) entry which is preliminary data.</text>
</comment>
<keyword evidence="4" id="KW-0539">Nucleus</keyword>
<feature type="region of interest" description="Disordered" evidence="5">
    <location>
        <begin position="457"/>
        <end position="492"/>
    </location>
</feature>
<gene>
    <name evidence="8" type="ORF">AWRI3579_g1395</name>
</gene>
<dbReference type="GO" id="GO:0051315">
    <property type="term" value="P:attachment of mitotic spindle microtubules to kinetochore"/>
    <property type="evidence" value="ECO:0007669"/>
    <property type="project" value="TreeGrafter"/>
</dbReference>
<feature type="domain" description="Mif2 N-terminal" evidence="7">
    <location>
        <begin position="3"/>
        <end position="70"/>
    </location>
</feature>
<dbReference type="STRING" id="56408.A0A1E5RHQ2"/>
<dbReference type="InterPro" id="IPR025974">
    <property type="entry name" value="Mif2/CENP-C_cupin"/>
</dbReference>
<name>A0A1E5RHQ2_9ASCO</name>
<feature type="compositionally biased region" description="Basic residues" evidence="5">
    <location>
        <begin position="458"/>
        <end position="468"/>
    </location>
</feature>
<dbReference type="GO" id="GO:0005634">
    <property type="term" value="C:nucleus"/>
    <property type="evidence" value="ECO:0007669"/>
    <property type="project" value="UniProtKB-SubCell"/>
</dbReference>
<feature type="compositionally biased region" description="Acidic residues" evidence="5">
    <location>
        <begin position="341"/>
        <end position="354"/>
    </location>
</feature>
<evidence type="ECO:0000256" key="5">
    <source>
        <dbReference type="SAM" id="MobiDB-lite"/>
    </source>
</evidence>
<evidence type="ECO:0000259" key="6">
    <source>
        <dbReference type="Pfam" id="PF11699"/>
    </source>
</evidence>
<dbReference type="GO" id="GO:0000776">
    <property type="term" value="C:kinetochore"/>
    <property type="evidence" value="ECO:0007669"/>
    <property type="project" value="InterPro"/>
</dbReference>
<dbReference type="InterPro" id="IPR028929">
    <property type="entry name" value="Mif2_N"/>
</dbReference>
<feature type="compositionally biased region" description="Basic residues" evidence="5">
    <location>
        <begin position="478"/>
        <end position="488"/>
    </location>
</feature>
<keyword evidence="3" id="KW-0238">DNA-binding</keyword>
<feature type="compositionally biased region" description="Polar residues" evidence="5">
    <location>
        <begin position="694"/>
        <end position="727"/>
    </location>
</feature>
<dbReference type="AlphaFoldDB" id="A0A1E5RHQ2"/>
<organism evidence="8 9">
    <name type="scientific">Hanseniaspora osmophila</name>
    <dbReference type="NCBI Taxonomy" id="56408"/>
    <lineage>
        <taxon>Eukaryota</taxon>
        <taxon>Fungi</taxon>
        <taxon>Dikarya</taxon>
        <taxon>Ascomycota</taxon>
        <taxon>Saccharomycotina</taxon>
        <taxon>Saccharomycetes</taxon>
        <taxon>Saccharomycodales</taxon>
        <taxon>Saccharomycodaceae</taxon>
        <taxon>Hanseniaspora</taxon>
    </lineage>
</organism>
<dbReference type="InParanoid" id="A0A1E5RHQ2"/>